<reference evidence="1" key="2">
    <citation type="journal article" date="2015" name="Fish Shellfish Immunol.">
        <title>Early steps in the European eel (Anguilla anguilla)-Vibrio vulnificus interaction in the gills: Role of the RtxA13 toxin.</title>
        <authorList>
            <person name="Callol A."/>
            <person name="Pajuelo D."/>
            <person name="Ebbesson L."/>
            <person name="Teles M."/>
            <person name="MacKenzie S."/>
            <person name="Amaro C."/>
        </authorList>
    </citation>
    <scope>NUCLEOTIDE SEQUENCE</scope>
</reference>
<sequence length="42" mass="4599">MSPVGVARVNGGSTRLHKFMQLPAFSFFLVELGKGLLRGDKH</sequence>
<dbReference type="EMBL" id="GBXM01074617">
    <property type="protein sequence ID" value="JAH33960.1"/>
    <property type="molecule type" value="Transcribed_RNA"/>
</dbReference>
<evidence type="ECO:0000313" key="1">
    <source>
        <dbReference type="EMBL" id="JAH33960.1"/>
    </source>
</evidence>
<name>A0A0E9RZZ9_ANGAN</name>
<dbReference type="AlphaFoldDB" id="A0A0E9RZZ9"/>
<protein>
    <submittedName>
        <fullName evidence="1">Uncharacterized protein</fullName>
    </submittedName>
</protein>
<proteinExistence type="predicted"/>
<reference evidence="1" key="1">
    <citation type="submission" date="2014-11" db="EMBL/GenBank/DDBJ databases">
        <authorList>
            <person name="Amaro Gonzalez C."/>
        </authorList>
    </citation>
    <scope>NUCLEOTIDE SEQUENCE</scope>
</reference>
<accession>A0A0E9RZZ9</accession>
<organism evidence="1">
    <name type="scientific">Anguilla anguilla</name>
    <name type="common">European freshwater eel</name>
    <name type="synonym">Muraena anguilla</name>
    <dbReference type="NCBI Taxonomy" id="7936"/>
    <lineage>
        <taxon>Eukaryota</taxon>
        <taxon>Metazoa</taxon>
        <taxon>Chordata</taxon>
        <taxon>Craniata</taxon>
        <taxon>Vertebrata</taxon>
        <taxon>Euteleostomi</taxon>
        <taxon>Actinopterygii</taxon>
        <taxon>Neopterygii</taxon>
        <taxon>Teleostei</taxon>
        <taxon>Anguilliformes</taxon>
        <taxon>Anguillidae</taxon>
        <taxon>Anguilla</taxon>
    </lineage>
</organism>